<keyword evidence="5" id="KW-1185">Reference proteome</keyword>
<dbReference type="PATRIC" id="fig|1280952.3.peg.2582"/>
<name>A0A059FA14_9PROT</name>
<gene>
    <name evidence="4" type="primary">flbT</name>
    <name evidence="4" type="ORF">HJA_12910</name>
</gene>
<dbReference type="AlphaFoldDB" id="A0A059FA14"/>
<proteinExistence type="predicted"/>
<accession>A0A059FA14</accession>
<keyword evidence="1" id="KW-0678">Repressor</keyword>
<evidence type="ECO:0000313" key="4">
    <source>
        <dbReference type="EMBL" id="KCZ87440.1"/>
    </source>
</evidence>
<reference evidence="4 5" key="1">
    <citation type="journal article" date="2014" name="Antonie Van Leeuwenhoek">
        <title>Hyphomonas beringensis sp. nov. and Hyphomonas chukchiensis sp. nov., isolated from surface seawater of the Bering Sea and Chukchi Sea.</title>
        <authorList>
            <person name="Li C."/>
            <person name="Lai Q."/>
            <person name="Li G."/>
            <person name="Dong C."/>
            <person name="Wang J."/>
            <person name="Liao Y."/>
            <person name="Shao Z."/>
        </authorList>
    </citation>
    <scope>NUCLEOTIDE SEQUENCE [LARGE SCALE GENOMIC DNA]</scope>
    <source>
        <strain evidence="4 5">VP2</strain>
    </source>
</reference>
<keyword evidence="4" id="KW-0966">Cell projection</keyword>
<dbReference type="Pfam" id="PF07378">
    <property type="entry name" value="FlbT"/>
    <property type="match status" value="1"/>
</dbReference>
<dbReference type="GO" id="GO:0048027">
    <property type="term" value="F:mRNA 5'-UTR binding"/>
    <property type="evidence" value="ECO:0007669"/>
    <property type="project" value="InterPro"/>
</dbReference>
<evidence type="ECO:0000256" key="2">
    <source>
        <dbReference type="ARBA" id="ARBA00022795"/>
    </source>
</evidence>
<dbReference type="RefSeq" id="WP_035582955.1">
    <property type="nucleotide sequence ID" value="NZ_ARYJ01000008.1"/>
</dbReference>
<comment type="caution">
    <text evidence="4">The sequence shown here is derived from an EMBL/GenBank/DDBJ whole genome shotgun (WGS) entry which is preliminary data.</text>
</comment>
<evidence type="ECO:0000256" key="1">
    <source>
        <dbReference type="ARBA" id="ARBA00022491"/>
    </source>
</evidence>
<dbReference type="Proteomes" id="UP000024816">
    <property type="component" value="Unassembled WGS sequence"/>
</dbReference>
<evidence type="ECO:0000313" key="5">
    <source>
        <dbReference type="Proteomes" id="UP000024816"/>
    </source>
</evidence>
<dbReference type="EMBL" id="ARYJ01000008">
    <property type="protein sequence ID" value="KCZ87440.1"/>
    <property type="molecule type" value="Genomic_DNA"/>
</dbReference>
<keyword evidence="3" id="KW-0694">RNA-binding</keyword>
<dbReference type="OrthoDB" id="8561314at2"/>
<dbReference type="GO" id="GO:0044781">
    <property type="term" value="P:bacterial-type flagellum organization"/>
    <property type="evidence" value="ECO:0007669"/>
    <property type="project" value="UniProtKB-KW"/>
</dbReference>
<dbReference type="STRING" id="1280952.HJA_12910"/>
<protein>
    <submittedName>
        <fullName evidence="4">Flagellar biosynthesis repressor FlbT</fullName>
    </submittedName>
</protein>
<dbReference type="GO" id="GO:0006402">
    <property type="term" value="P:mRNA catabolic process"/>
    <property type="evidence" value="ECO:0007669"/>
    <property type="project" value="InterPro"/>
</dbReference>
<organism evidence="4 5">
    <name type="scientific">Hyphomonas jannaschiana VP2</name>
    <dbReference type="NCBI Taxonomy" id="1280952"/>
    <lineage>
        <taxon>Bacteria</taxon>
        <taxon>Pseudomonadati</taxon>
        <taxon>Pseudomonadota</taxon>
        <taxon>Alphaproteobacteria</taxon>
        <taxon>Hyphomonadales</taxon>
        <taxon>Hyphomonadaceae</taxon>
        <taxon>Hyphomonas</taxon>
    </lineage>
</organism>
<keyword evidence="2" id="KW-1005">Bacterial flagellum biogenesis</keyword>
<keyword evidence="4" id="KW-0282">Flagellum</keyword>
<evidence type="ECO:0000256" key="3">
    <source>
        <dbReference type="ARBA" id="ARBA00022884"/>
    </source>
</evidence>
<dbReference type="InterPro" id="IPR009967">
    <property type="entry name" value="Flagellum_FlbT"/>
</dbReference>
<keyword evidence="4" id="KW-0969">Cilium</keyword>
<dbReference type="GO" id="GO:1902209">
    <property type="term" value="P:negative regulation of bacterial-type flagellum assembly"/>
    <property type="evidence" value="ECO:0007669"/>
    <property type="project" value="InterPro"/>
</dbReference>
<sequence length="144" mass="15938">MSGLVFKVAPGERFIINGATLENGDKPARIRVVEGDARVLRCRDAMHPSEVNTPLKQVYYAIQLLVTGDLKEDDTVPAIDAECERLEDVFSHIDAELIPVLRSMIGRGNYYSAMCHLRQIMPIEAELLALPGGRSEPVHQARVA</sequence>
<dbReference type="eggNOG" id="COG5443">
    <property type="taxonomic scope" value="Bacteria"/>
</dbReference>